<dbReference type="PANTHER" id="PTHR46865:SF7">
    <property type="entry name" value="MONOOXYGENASE, PUTATIVE (AFU_ORTHOLOGUE AFUA_8G07040)-RELATED"/>
    <property type="match status" value="1"/>
</dbReference>
<evidence type="ECO:0000313" key="6">
    <source>
        <dbReference type="EMBL" id="KAK8872392.1"/>
    </source>
</evidence>
<evidence type="ECO:0000259" key="5">
    <source>
        <dbReference type="Pfam" id="PF01494"/>
    </source>
</evidence>
<evidence type="ECO:0000256" key="1">
    <source>
        <dbReference type="ARBA" id="ARBA00005179"/>
    </source>
</evidence>
<dbReference type="InterPro" id="IPR002938">
    <property type="entry name" value="FAD-bd"/>
</dbReference>
<dbReference type="PANTHER" id="PTHR46865">
    <property type="entry name" value="OXIDOREDUCTASE-RELATED"/>
    <property type="match status" value="1"/>
</dbReference>
<feature type="domain" description="FAD-binding" evidence="5">
    <location>
        <begin position="4"/>
        <end position="175"/>
    </location>
</feature>
<evidence type="ECO:0000313" key="7">
    <source>
        <dbReference type="Proteomes" id="UP001390339"/>
    </source>
</evidence>
<dbReference type="EMBL" id="JAPCWZ010000003">
    <property type="protein sequence ID" value="KAK8872392.1"/>
    <property type="molecule type" value="Genomic_DNA"/>
</dbReference>
<evidence type="ECO:0000256" key="4">
    <source>
        <dbReference type="ARBA" id="ARBA00023002"/>
    </source>
</evidence>
<comment type="caution">
    <text evidence="6">The sequence shown here is derived from an EMBL/GenBank/DDBJ whole genome shotgun (WGS) entry which is preliminary data.</text>
</comment>
<keyword evidence="3" id="KW-0274">FAD</keyword>
<dbReference type="InterPro" id="IPR051704">
    <property type="entry name" value="FAD_aromatic-hydroxylase"/>
</dbReference>
<keyword evidence="7" id="KW-1185">Reference proteome</keyword>
<protein>
    <submittedName>
        <fullName evidence="6">FAD/NAD(P)-binding domain-containing protein</fullName>
    </submittedName>
</protein>
<dbReference type="SUPFAM" id="SSF51905">
    <property type="entry name" value="FAD/NAD(P)-binding domain"/>
    <property type="match status" value="1"/>
</dbReference>
<evidence type="ECO:0000256" key="2">
    <source>
        <dbReference type="ARBA" id="ARBA00022630"/>
    </source>
</evidence>
<reference evidence="6 7" key="1">
    <citation type="journal article" date="2024" name="IMA Fungus">
        <title>Apiospora arundinis, a panoply of carbohydrate-active enzymes and secondary metabolites.</title>
        <authorList>
            <person name="Sorensen T."/>
            <person name="Petersen C."/>
            <person name="Muurmann A.T."/>
            <person name="Christiansen J.V."/>
            <person name="Brundto M.L."/>
            <person name="Overgaard C.K."/>
            <person name="Boysen A.T."/>
            <person name="Wollenberg R.D."/>
            <person name="Larsen T.O."/>
            <person name="Sorensen J.L."/>
            <person name="Nielsen K.L."/>
            <person name="Sondergaard T.E."/>
        </authorList>
    </citation>
    <scope>NUCLEOTIDE SEQUENCE [LARGE SCALE GENOMIC DNA]</scope>
    <source>
        <strain evidence="6 7">AAU 773</strain>
    </source>
</reference>
<accession>A0ABR2J4N3</accession>
<sequence>MAKMKVLISGCGVGGPALALWLARIGADITVVERAPHLRATGQQIDIRGQGIPLLAKMGIQEEVKEVVTKEPGAQLINTYGKTMAFFPADPQSDTKQGLSSEYEIMRGDLIHILQGATKNHKAVRYLFGKSIESFTQDDIADPNGKVHVLFSDGQTEDYDLLVGADGARSRIRRLMLGLSNPDALESQNAHFAFFSIPARPGDSNRWTICFLPERAVLSSRKDHPDYLRAYMIIHGKYPSLDAAYESNDKAQLKKAWSDLFAGRGWEADRFLHELEHSRVAEDLYAGPINFVKLPEGGWNKGRVTLLGDAACSSTLNGKGTTVALAGAYVLAGEIATLLDAGETLHRTIVQGTANYEKTLRPLVKIAQTTSKGGFGSNLPQTWWQIYLLWFVAWLAALFRLDKWGWLTSDNLDQWQLPEYRVLDQKRV</sequence>
<gene>
    <name evidence="6" type="ORF">PGQ11_002906</name>
</gene>
<dbReference type="InterPro" id="IPR036188">
    <property type="entry name" value="FAD/NAD-bd_sf"/>
</dbReference>
<dbReference type="Pfam" id="PF01494">
    <property type="entry name" value="FAD_binding_3"/>
    <property type="match status" value="1"/>
</dbReference>
<proteinExistence type="predicted"/>
<dbReference type="Gene3D" id="3.50.50.60">
    <property type="entry name" value="FAD/NAD(P)-binding domain"/>
    <property type="match status" value="1"/>
</dbReference>
<name>A0ABR2J4N3_9PEZI</name>
<dbReference type="PRINTS" id="PR00420">
    <property type="entry name" value="RNGMNOXGNASE"/>
</dbReference>
<keyword evidence="4" id="KW-0560">Oxidoreductase</keyword>
<dbReference type="Proteomes" id="UP001390339">
    <property type="component" value="Unassembled WGS sequence"/>
</dbReference>
<comment type="pathway">
    <text evidence="1">Secondary metabolite biosynthesis.</text>
</comment>
<organism evidence="6 7">
    <name type="scientific">Apiospora arundinis</name>
    <dbReference type="NCBI Taxonomy" id="335852"/>
    <lineage>
        <taxon>Eukaryota</taxon>
        <taxon>Fungi</taxon>
        <taxon>Dikarya</taxon>
        <taxon>Ascomycota</taxon>
        <taxon>Pezizomycotina</taxon>
        <taxon>Sordariomycetes</taxon>
        <taxon>Xylariomycetidae</taxon>
        <taxon>Amphisphaeriales</taxon>
        <taxon>Apiosporaceae</taxon>
        <taxon>Apiospora</taxon>
    </lineage>
</organism>
<evidence type="ECO:0000256" key="3">
    <source>
        <dbReference type="ARBA" id="ARBA00022827"/>
    </source>
</evidence>
<keyword evidence="2" id="KW-0285">Flavoprotein</keyword>